<feature type="transmembrane region" description="Helical" evidence="1">
    <location>
        <begin position="295"/>
        <end position="327"/>
    </location>
</feature>
<evidence type="ECO:0000313" key="2">
    <source>
        <dbReference type="EMBL" id="PQQ66909.1"/>
    </source>
</evidence>
<feature type="transmembrane region" description="Helical" evidence="1">
    <location>
        <begin position="334"/>
        <end position="352"/>
    </location>
</feature>
<dbReference type="Proteomes" id="UP000239720">
    <property type="component" value="Unassembled WGS sequence"/>
</dbReference>
<evidence type="ECO:0000256" key="1">
    <source>
        <dbReference type="SAM" id="Phobius"/>
    </source>
</evidence>
<feature type="transmembrane region" description="Helical" evidence="1">
    <location>
        <begin position="203"/>
        <end position="223"/>
    </location>
</feature>
<sequence>MKLTAYELMKIFKKTLILIIIPLLMLINVFLYYQQEIKYNEYIVYNIEEYYELEEMYRNMPLDESLDEISSKIKTLEDFSLLTIENIEALPFFQDTIDEIKENNPELIEELENSPYADNRDLLTRDIILHKELYDQLVPLTKYGDYVDGIQGRADEMLSVSIFRQEGTFSYRNIIKTPKDFEHLKDIPLKLGLDKGIVSATQFPTTDILIIIIIFLICVYLFLQEKESGLTRLIRTNKKGRFNIAVAKLITLISLTGALALIFYGSIILMGNYLYGFGDLSRYIQSMESFKHSNLLLTVGQYITLFLVGKLAVCILMALIFSLFFTLINNASKIYLCVAVLLGYSYISHVFIHSLSHVSLLKYINIIYF</sequence>
<keyword evidence="1" id="KW-1133">Transmembrane helix</keyword>
<accession>A0A2S8RAU6</accession>
<dbReference type="OrthoDB" id="1821982at2"/>
<gene>
    <name evidence="2" type="ORF">B9R14_09245</name>
</gene>
<evidence type="ECO:0000313" key="3">
    <source>
        <dbReference type="Proteomes" id="UP000239720"/>
    </source>
</evidence>
<keyword evidence="1" id="KW-0472">Membrane</keyword>
<comment type="caution">
    <text evidence="2">The sequence shown here is derived from an EMBL/GenBank/DDBJ whole genome shotgun (WGS) entry which is preliminary data.</text>
</comment>
<name>A0A2S8RAU6_9FIRM</name>
<proteinExistence type="predicted"/>
<protein>
    <recommendedName>
        <fullName evidence="4">ABC-2 family transporter protein</fullName>
    </recommendedName>
</protein>
<organism evidence="2 3">
    <name type="scientific">Acetivibrio saccincola</name>
    <dbReference type="NCBI Taxonomy" id="1677857"/>
    <lineage>
        <taxon>Bacteria</taxon>
        <taxon>Bacillati</taxon>
        <taxon>Bacillota</taxon>
        <taxon>Clostridia</taxon>
        <taxon>Eubacteriales</taxon>
        <taxon>Oscillospiraceae</taxon>
        <taxon>Acetivibrio</taxon>
    </lineage>
</organism>
<dbReference type="AlphaFoldDB" id="A0A2S8RAU6"/>
<dbReference type="EMBL" id="NEMB01000003">
    <property type="protein sequence ID" value="PQQ66909.1"/>
    <property type="molecule type" value="Genomic_DNA"/>
</dbReference>
<keyword evidence="1" id="KW-0812">Transmembrane</keyword>
<feature type="transmembrane region" description="Helical" evidence="1">
    <location>
        <begin position="244"/>
        <end position="275"/>
    </location>
</feature>
<dbReference type="RefSeq" id="WP_105368116.1">
    <property type="nucleotide sequence ID" value="NZ_NEMB01000003.1"/>
</dbReference>
<evidence type="ECO:0008006" key="4">
    <source>
        <dbReference type="Google" id="ProtNLM"/>
    </source>
</evidence>
<reference evidence="2 3" key="1">
    <citation type="journal article" date="2018" name="Syst. Appl. Microbiol.">
        <title>Characterization and high-quality draft genome sequence of Herbivorax saccincola A7, an anaerobic, alkaliphilic, thermophilic, cellulolytic, and xylanolytic bacterium.</title>
        <authorList>
            <person name="Aikawa S."/>
            <person name="Baramee S."/>
            <person name="Sermsathanaswadi J."/>
            <person name="Thianheng P."/>
            <person name="Tachaapaikoon C."/>
            <person name="Shikata A."/>
            <person name="Waeonukul R."/>
            <person name="Pason P."/>
            <person name="Ratanakhanokchai K."/>
            <person name="Kosugi A."/>
        </authorList>
    </citation>
    <scope>NUCLEOTIDE SEQUENCE [LARGE SCALE GENOMIC DNA]</scope>
    <source>
        <strain evidence="2 3">A7</strain>
    </source>
</reference>
<feature type="transmembrane region" description="Helical" evidence="1">
    <location>
        <begin position="12"/>
        <end position="33"/>
    </location>
</feature>